<reference evidence="6" key="1">
    <citation type="submission" date="2018-05" db="EMBL/GenBank/DDBJ databases">
        <authorList>
            <person name="Lanie J.A."/>
            <person name="Ng W.-L."/>
            <person name="Kazmierczak K.M."/>
            <person name="Andrzejewski T.M."/>
            <person name="Davidsen T.M."/>
            <person name="Wayne K.J."/>
            <person name="Tettelin H."/>
            <person name="Glass J.I."/>
            <person name="Rusch D."/>
            <person name="Podicherti R."/>
            <person name="Tsui H.-C.T."/>
            <person name="Winkler M.E."/>
        </authorList>
    </citation>
    <scope>NUCLEOTIDE SEQUENCE</scope>
</reference>
<dbReference type="InterPro" id="IPR017441">
    <property type="entry name" value="Protein_kinase_ATP_BS"/>
</dbReference>
<dbReference type="SMART" id="SM00220">
    <property type="entry name" value="S_TKc"/>
    <property type="match status" value="1"/>
</dbReference>
<dbReference type="Gene3D" id="2.120.10.30">
    <property type="entry name" value="TolB, C-terminal domain"/>
    <property type="match status" value="1"/>
</dbReference>
<evidence type="ECO:0000313" key="6">
    <source>
        <dbReference type="EMBL" id="SVA78872.1"/>
    </source>
</evidence>
<evidence type="ECO:0000256" key="2">
    <source>
        <dbReference type="ARBA" id="ARBA00022741"/>
    </source>
</evidence>
<protein>
    <recommendedName>
        <fullName evidence="5">Protein kinase domain-containing protein</fullName>
    </recommendedName>
</protein>
<accession>A0A381YQH0</accession>
<dbReference type="PANTHER" id="PTHR43289">
    <property type="entry name" value="MITOGEN-ACTIVATED PROTEIN KINASE KINASE KINASE 20-RELATED"/>
    <property type="match status" value="1"/>
</dbReference>
<feature type="domain" description="Protein kinase" evidence="5">
    <location>
        <begin position="1"/>
        <end position="273"/>
    </location>
</feature>
<dbReference type="PROSITE" id="PS00107">
    <property type="entry name" value="PROTEIN_KINASE_ATP"/>
    <property type="match status" value="1"/>
</dbReference>
<organism evidence="6">
    <name type="scientific">marine metagenome</name>
    <dbReference type="NCBI Taxonomy" id="408172"/>
    <lineage>
        <taxon>unclassified sequences</taxon>
        <taxon>metagenomes</taxon>
        <taxon>ecological metagenomes</taxon>
    </lineage>
</organism>
<dbReference type="GO" id="GO:0005524">
    <property type="term" value="F:ATP binding"/>
    <property type="evidence" value="ECO:0007669"/>
    <property type="project" value="UniProtKB-KW"/>
</dbReference>
<dbReference type="EMBL" id="UINC01018718">
    <property type="protein sequence ID" value="SVA78872.1"/>
    <property type="molecule type" value="Genomic_DNA"/>
</dbReference>
<feature type="non-terminal residue" evidence="6">
    <location>
        <position position="1"/>
    </location>
</feature>
<dbReference type="GO" id="GO:0004674">
    <property type="term" value="F:protein serine/threonine kinase activity"/>
    <property type="evidence" value="ECO:0007669"/>
    <property type="project" value="TreeGrafter"/>
</dbReference>
<dbReference type="Pfam" id="PF00069">
    <property type="entry name" value="Pkinase"/>
    <property type="match status" value="1"/>
</dbReference>
<dbReference type="InterPro" id="IPR011009">
    <property type="entry name" value="Kinase-like_dom_sf"/>
</dbReference>
<dbReference type="InterPro" id="IPR000719">
    <property type="entry name" value="Prot_kinase_dom"/>
</dbReference>
<dbReference type="CDD" id="cd14014">
    <property type="entry name" value="STKc_PknB_like"/>
    <property type="match status" value="1"/>
</dbReference>
<keyword evidence="3" id="KW-0418">Kinase</keyword>
<evidence type="ECO:0000256" key="4">
    <source>
        <dbReference type="ARBA" id="ARBA00022840"/>
    </source>
</evidence>
<dbReference type="SUPFAM" id="SSF56112">
    <property type="entry name" value="Protein kinase-like (PK-like)"/>
    <property type="match status" value="1"/>
</dbReference>
<evidence type="ECO:0000256" key="3">
    <source>
        <dbReference type="ARBA" id="ARBA00022777"/>
    </source>
</evidence>
<dbReference type="InterPro" id="IPR011042">
    <property type="entry name" value="6-blade_b-propeller_TolB-like"/>
</dbReference>
<sequence>VSAKIGEGGMGEVYQARDTTLDRDVALKVLPEAFTADPDRLARFQREAKVLASLNHPNIGAIHGLESTEDTQALVLELIEGPTLADRIAQGPIPVDEALAIAKQIAEALEAAHEQGIVHRDLKPANVKVKADGTVKVLDFGLAKAAASDTSGGSATTSATISLTASATQMGMVIGTAAYMAPEQAKGQVVDHRADLWAFGVVLLEMLTGQQVFRGPTVSESLARVLERRPDLDALPSDLSPMVRRLLRRCLTKDRRGRLQHAGDARVDLAEAVTNPGADAIVVTETPRPGRHRVWQMSALIVIAATTAYVAGRWTGDLESSANEFRRFALPLELEQRNFRAGSSRSFGISPAGDVVVFAVDPNRGDPLYRRDLDSVDTVAIPGTERGEAPFFSPDGRWVGFYVTTEATLKRVSLSGGEPEPVARSSSNLLGASWGPDDRVVFATGNTPGLMRVPASGGVPEPITTMADSQGRHGYPHHLPVGNRLLFTIDDVAGDLPMIAAVSA</sequence>
<dbReference type="AlphaFoldDB" id="A0A381YQH0"/>
<name>A0A381YQH0_9ZZZZ</name>
<evidence type="ECO:0000256" key="1">
    <source>
        <dbReference type="ARBA" id="ARBA00022679"/>
    </source>
</evidence>
<keyword evidence="2" id="KW-0547">Nucleotide-binding</keyword>
<dbReference type="PROSITE" id="PS50011">
    <property type="entry name" value="PROTEIN_KINASE_DOM"/>
    <property type="match status" value="1"/>
</dbReference>
<feature type="non-terminal residue" evidence="6">
    <location>
        <position position="504"/>
    </location>
</feature>
<proteinExistence type="predicted"/>
<gene>
    <name evidence="6" type="ORF">METZ01_LOCUS131726</name>
</gene>
<keyword evidence="4" id="KW-0067">ATP-binding</keyword>
<dbReference type="Gene3D" id="1.10.510.10">
    <property type="entry name" value="Transferase(Phosphotransferase) domain 1"/>
    <property type="match status" value="1"/>
</dbReference>
<keyword evidence="1" id="KW-0808">Transferase</keyword>
<evidence type="ECO:0000259" key="5">
    <source>
        <dbReference type="PROSITE" id="PS50011"/>
    </source>
</evidence>
<dbReference type="PANTHER" id="PTHR43289:SF34">
    <property type="entry name" value="SERINE_THREONINE-PROTEIN KINASE YBDM-RELATED"/>
    <property type="match status" value="1"/>
</dbReference>
<dbReference type="Gene3D" id="3.30.200.20">
    <property type="entry name" value="Phosphorylase Kinase, domain 1"/>
    <property type="match status" value="1"/>
</dbReference>
<dbReference type="SUPFAM" id="SSF82171">
    <property type="entry name" value="DPP6 N-terminal domain-like"/>
    <property type="match status" value="1"/>
</dbReference>